<dbReference type="EMBL" id="JAVFHQ010000015">
    <property type="protein sequence ID" value="KAK4546378.1"/>
    <property type="molecule type" value="Genomic_DNA"/>
</dbReference>
<dbReference type="SUPFAM" id="SSF102198">
    <property type="entry name" value="Putative cyclase"/>
    <property type="match status" value="1"/>
</dbReference>
<dbReference type="GO" id="GO:0004061">
    <property type="term" value="F:arylformamidase activity"/>
    <property type="evidence" value="ECO:0007669"/>
    <property type="project" value="InterPro"/>
</dbReference>
<dbReference type="PANTHER" id="PTHR31118">
    <property type="entry name" value="CYCLASE-LIKE PROTEIN 2"/>
    <property type="match status" value="1"/>
</dbReference>
<sequence length="180" mass="19427">MSDHAGTHVDAPKHFDPSPGALSIDQMPLEDFYTSAICLDLSHVDLGAAISVPEMEAALSASGQEIRDGDTVLLYMAFNKRIPFDDPRWQHDFPGLSLEAVHWLADAGCKIFGVEAISPAPEGELNFQAHNACGERGITHIEGLDNLDAVVGKGRFRFIGFPLKIREGSGGPMRAVALMD</sequence>
<accession>A0AAV9JMT4</accession>
<evidence type="ECO:0000313" key="2">
    <source>
        <dbReference type="EMBL" id="KAK4546378.1"/>
    </source>
</evidence>
<comment type="similarity">
    <text evidence="1">Belongs to the Cyclase 1 superfamily.</text>
</comment>
<protein>
    <recommendedName>
        <fullName evidence="4">Cyclase</fullName>
    </recommendedName>
</protein>
<evidence type="ECO:0000256" key="1">
    <source>
        <dbReference type="ARBA" id="ARBA00007865"/>
    </source>
</evidence>
<evidence type="ECO:0008006" key="4">
    <source>
        <dbReference type="Google" id="ProtNLM"/>
    </source>
</evidence>
<dbReference type="Proteomes" id="UP001324427">
    <property type="component" value="Unassembled WGS sequence"/>
</dbReference>
<dbReference type="InterPro" id="IPR007325">
    <property type="entry name" value="KFase/CYL"/>
</dbReference>
<name>A0AAV9JMT4_9PEZI</name>
<gene>
    <name evidence="2" type="ORF">LTR36_002055</name>
</gene>
<dbReference type="Pfam" id="PF04199">
    <property type="entry name" value="Cyclase"/>
    <property type="match status" value="1"/>
</dbReference>
<keyword evidence="3" id="KW-1185">Reference proteome</keyword>
<organism evidence="2 3">
    <name type="scientific">Oleoguttula mirabilis</name>
    <dbReference type="NCBI Taxonomy" id="1507867"/>
    <lineage>
        <taxon>Eukaryota</taxon>
        <taxon>Fungi</taxon>
        <taxon>Dikarya</taxon>
        <taxon>Ascomycota</taxon>
        <taxon>Pezizomycotina</taxon>
        <taxon>Dothideomycetes</taxon>
        <taxon>Dothideomycetidae</taxon>
        <taxon>Mycosphaerellales</taxon>
        <taxon>Teratosphaeriaceae</taxon>
        <taxon>Oleoguttula</taxon>
    </lineage>
</organism>
<comment type="caution">
    <text evidence="2">The sequence shown here is derived from an EMBL/GenBank/DDBJ whole genome shotgun (WGS) entry which is preliminary data.</text>
</comment>
<evidence type="ECO:0000313" key="3">
    <source>
        <dbReference type="Proteomes" id="UP001324427"/>
    </source>
</evidence>
<dbReference type="AlphaFoldDB" id="A0AAV9JMT4"/>
<dbReference type="PANTHER" id="PTHR31118:SF12">
    <property type="entry name" value="CYCLASE-LIKE PROTEIN 2"/>
    <property type="match status" value="1"/>
</dbReference>
<dbReference type="InterPro" id="IPR037175">
    <property type="entry name" value="KFase_sf"/>
</dbReference>
<proteinExistence type="inferred from homology"/>
<dbReference type="Gene3D" id="3.50.30.50">
    <property type="entry name" value="Putative cyclase"/>
    <property type="match status" value="1"/>
</dbReference>
<dbReference type="GO" id="GO:0019441">
    <property type="term" value="P:L-tryptophan catabolic process to kynurenine"/>
    <property type="evidence" value="ECO:0007669"/>
    <property type="project" value="InterPro"/>
</dbReference>
<reference evidence="2 3" key="1">
    <citation type="submission" date="2021-11" db="EMBL/GenBank/DDBJ databases">
        <title>Black yeast isolated from Biological Soil Crust.</title>
        <authorList>
            <person name="Kurbessoian T."/>
        </authorList>
    </citation>
    <scope>NUCLEOTIDE SEQUENCE [LARGE SCALE GENOMIC DNA]</scope>
    <source>
        <strain evidence="2 3">CCFEE 5522</strain>
    </source>
</reference>